<accession>A0ABV2SK51</accession>
<name>A0ABV2SK51_9GAMM</name>
<dbReference type="InterPro" id="IPR036709">
    <property type="entry name" value="Autotransporte_beta_dom_sf"/>
</dbReference>
<dbReference type="SUPFAM" id="SSF103515">
    <property type="entry name" value="Autotransporter"/>
    <property type="match status" value="1"/>
</dbReference>
<gene>
    <name evidence="3" type="ORF">V5J35_003331</name>
</gene>
<dbReference type="Pfam" id="PF03797">
    <property type="entry name" value="Autotransporter"/>
    <property type="match status" value="1"/>
</dbReference>
<dbReference type="InterPro" id="IPR005546">
    <property type="entry name" value="Autotransporte_beta"/>
</dbReference>
<evidence type="ECO:0000313" key="3">
    <source>
        <dbReference type="EMBL" id="MET4758139.1"/>
    </source>
</evidence>
<evidence type="ECO:0000256" key="1">
    <source>
        <dbReference type="SAM" id="SignalP"/>
    </source>
</evidence>
<reference evidence="3 4" key="1">
    <citation type="submission" date="2024-06" db="EMBL/GenBank/DDBJ databases">
        <title>Genomic Encyclopedia of Type Strains, Phase V (KMG-V): Genome sequencing to study the core and pangenomes of soil and plant-associated prokaryotes.</title>
        <authorList>
            <person name="Whitman W."/>
        </authorList>
    </citation>
    <scope>NUCLEOTIDE SEQUENCE [LARGE SCALE GENOMIC DNA]</scope>
    <source>
        <strain evidence="3 4">NE40</strain>
    </source>
</reference>
<dbReference type="Proteomes" id="UP001549366">
    <property type="component" value="Unassembled WGS sequence"/>
</dbReference>
<keyword evidence="1" id="KW-0732">Signal</keyword>
<feature type="chain" id="PRO_5046868777" description="Autotransporter domain-containing protein" evidence="1">
    <location>
        <begin position="29"/>
        <end position="477"/>
    </location>
</feature>
<proteinExistence type="predicted"/>
<comment type="caution">
    <text evidence="3">The sequence shown here is derived from an EMBL/GenBank/DDBJ whole genome shotgun (WGS) entry which is preliminary data.</text>
</comment>
<keyword evidence="4" id="KW-1185">Reference proteome</keyword>
<dbReference type="Gene3D" id="2.40.128.130">
    <property type="entry name" value="Autotransporter beta-domain"/>
    <property type="match status" value="1"/>
</dbReference>
<organism evidence="3 4">
    <name type="scientific">Endozoicomonas lisbonensis</name>
    <dbReference type="NCBI Taxonomy" id="3120522"/>
    <lineage>
        <taxon>Bacteria</taxon>
        <taxon>Pseudomonadati</taxon>
        <taxon>Pseudomonadota</taxon>
        <taxon>Gammaproteobacteria</taxon>
        <taxon>Oceanospirillales</taxon>
        <taxon>Endozoicomonadaceae</taxon>
        <taxon>Endozoicomonas</taxon>
    </lineage>
</organism>
<feature type="domain" description="Autotransporter" evidence="2">
    <location>
        <begin position="212"/>
        <end position="477"/>
    </location>
</feature>
<feature type="signal peptide" evidence="1">
    <location>
        <begin position="1"/>
        <end position="28"/>
    </location>
</feature>
<evidence type="ECO:0000313" key="4">
    <source>
        <dbReference type="Proteomes" id="UP001549366"/>
    </source>
</evidence>
<protein>
    <recommendedName>
        <fullName evidence="2">Autotransporter domain-containing protein</fullName>
    </recommendedName>
</protein>
<sequence>MKSRALFSLPVKLAVLGGLSGFIQPAMLAAEPEVNFDQQNKTARFKYTETHTDVLDLKVDTSKVWKAPEQDVYYFKAIDVNGDLASGRFLPIEKIPPSQLVSARKVSAVLSQPAIADRMMHEASLHAYDSFTRLTSSILGGRIPAAALSGNRNVGLYDQPSSHWLAQQEPDPDDAVDYLGQEELGQEELGQGDVAADHDTFYSYSQTVTEGAKAFIYGEWFGLMQVYGHFLDQKKVKDMAGFKSNGYGVQMSLLRPVGNEWLIGVYGAWQKLTADLKDFNGEVESGTWRLGPAIAWRHGFLHAEGLVTYNWNTIDSKAHSYKADYKSKQWDVYARGGYDFDLNYMSTGLTLTPEVQLMYVNQQRDDFNWFTQMVKKGKSSGWVSRLGAVLTYERVQFSQPFELKLSLGWQHSDLKTDDLEVEGKKKKYDYYDQNGAYYSVGLDTFLNERLNMSLGYGGVWMKESLSHHILAGLEFRF</sequence>
<dbReference type="PROSITE" id="PS51208">
    <property type="entry name" value="AUTOTRANSPORTER"/>
    <property type="match status" value="1"/>
</dbReference>
<dbReference type="EMBL" id="JBEWTB010000002">
    <property type="protein sequence ID" value="MET4758139.1"/>
    <property type="molecule type" value="Genomic_DNA"/>
</dbReference>
<dbReference type="SMART" id="SM00869">
    <property type="entry name" value="Autotransporter"/>
    <property type="match status" value="1"/>
</dbReference>
<evidence type="ECO:0000259" key="2">
    <source>
        <dbReference type="PROSITE" id="PS51208"/>
    </source>
</evidence>